<evidence type="ECO:0000313" key="19">
    <source>
        <dbReference type="EMBL" id="GGA94207.1"/>
    </source>
</evidence>
<evidence type="ECO:0000256" key="6">
    <source>
        <dbReference type="ARBA" id="ARBA00013278"/>
    </source>
</evidence>
<feature type="chain" id="PRO_5044978548" description="Phospholipase A1" evidence="18">
    <location>
        <begin position="23"/>
        <end position="540"/>
    </location>
</feature>
<dbReference type="PANTHER" id="PTHR40457">
    <property type="entry name" value="PHOSPHOLIPASE A1"/>
    <property type="match status" value="1"/>
</dbReference>
<evidence type="ECO:0000256" key="7">
    <source>
        <dbReference type="ARBA" id="ARBA00021726"/>
    </source>
</evidence>
<comment type="similarity">
    <text evidence="3 18">Belongs to the phospholipase A1 family.</text>
</comment>
<organism evidence="19 20">
    <name type="scientific">Agarivorans gilvus</name>
    <dbReference type="NCBI Taxonomy" id="680279"/>
    <lineage>
        <taxon>Bacteria</taxon>
        <taxon>Pseudomonadati</taxon>
        <taxon>Pseudomonadota</taxon>
        <taxon>Gammaproteobacteria</taxon>
        <taxon>Alteromonadales</taxon>
        <taxon>Alteromonadaceae</taxon>
        <taxon>Agarivorans</taxon>
    </lineage>
</organism>
<evidence type="ECO:0000256" key="3">
    <source>
        <dbReference type="ARBA" id="ARBA00010525"/>
    </source>
</evidence>
<keyword evidence="12 18" id="KW-0378">Hydrolase</keyword>
<evidence type="ECO:0000313" key="20">
    <source>
        <dbReference type="Proteomes" id="UP000651977"/>
    </source>
</evidence>
<gene>
    <name evidence="19" type="ORF">GCM10007414_03640</name>
</gene>
<dbReference type="EC" id="3.1.1.4" evidence="6 18"/>
<comment type="catalytic activity">
    <reaction evidence="2 18">
        <text>a 1,2-diacyl-sn-glycero-3-phosphocholine + H2O = a 1-acyl-sn-glycero-3-phosphocholine + a fatty acid + H(+)</text>
        <dbReference type="Rhea" id="RHEA:15801"/>
        <dbReference type="ChEBI" id="CHEBI:15377"/>
        <dbReference type="ChEBI" id="CHEBI:15378"/>
        <dbReference type="ChEBI" id="CHEBI:28868"/>
        <dbReference type="ChEBI" id="CHEBI:57643"/>
        <dbReference type="ChEBI" id="CHEBI:58168"/>
        <dbReference type="EC" id="3.1.1.4"/>
    </reaction>
</comment>
<evidence type="ECO:0000256" key="1">
    <source>
        <dbReference type="ARBA" id="ARBA00000111"/>
    </source>
</evidence>
<dbReference type="EMBL" id="BMDY01000002">
    <property type="protein sequence ID" value="GGA94207.1"/>
    <property type="molecule type" value="Genomic_DNA"/>
</dbReference>
<dbReference type="SUPFAM" id="SSF56931">
    <property type="entry name" value="Outer membrane phospholipase A (OMPLA)"/>
    <property type="match status" value="2"/>
</dbReference>
<evidence type="ECO:0000256" key="18">
    <source>
        <dbReference type="RuleBase" id="RU366027"/>
    </source>
</evidence>
<dbReference type="Gene3D" id="2.40.230.10">
    <property type="entry name" value="Phospholipase A1"/>
    <property type="match status" value="2"/>
</dbReference>
<keyword evidence="13 18" id="KW-0106">Calcium</keyword>
<protein>
    <recommendedName>
        <fullName evidence="7 18">Phospholipase A1</fullName>
        <ecNumber evidence="5 18">3.1.1.32</ecNumber>
        <ecNumber evidence="6 18">3.1.1.4</ecNumber>
    </recommendedName>
    <alternativeName>
        <fullName evidence="18">Phosphatidylcholine 1-acylhydrolase</fullName>
    </alternativeName>
</protein>
<dbReference type="Proteomes" id="UP000651977">
    <property type="component" value="Unassembled WGS sequence"/>
</dbReference>
<evidence type="ECO:0000256" key="16">
    <source>
        <dbReference type="ARBA" id="ARBA00023136"/>
    </source>
</evidence>
<evidence type="ECO:0000256" key="11">
    <source>
        <dbReference type="ARBA" id="ARBA00022729"/>
    </source>
</evidence>
<evidence type="ECO:0000256" key="12">
    <source>
        <dbReference type="ARBA" id="ARBA00022801"/>
    </source>
</evidence>
<evidence type="ECO:0000256" key="2">
    <source>
        <dbReference type="ARBA" id="ARBA00001604"/>
    </source>
</evidence>
<evidence type="ECO:0000256" key="10">
    <source>
        <dbReference type="ARBA" id="ARBA00022723"/>
    </source>
</evidence>
<evidence type="ECO:0000256" key="4">
    <source>
        <dbReference type="ARBA" id="ARBA00011702"/>
    </source>
</evidence>
<dbReference type="InterPro" id="IPR036541">
    <property type="entry name" value="PLipase_A1_sf"/>
</dbReference>
<keyword evidence="20" id="KW-1185">Reference proteome</keyword>
<dbReference type="PRINTS" id="PR01486">
    <property type="entry name" value="PHPHLIPASEA1"/>
</dbReference>
<dbReference type="RefSeq" id="WP_055731399.1">
    <property type="nucleotide sequence ID" value="NZ_BMDY01000002.1"/>
</dbReference>
<evidence type="ECO:0000256" key="17">
    <source>
        <dbReference type="ARBA" id="ARBA00023237"/>
    </source>
</evidence>
<comment type="subcellular location">
    <subcellularLocation>
        <location evidence="18">Cell outer membrane</location>
        <topology evidence="18">Multi-pass membrane protein</topology>
    </subcellularLocation>
    <text evidence="18">One of the very few enzymes located there.</text>
</comment>
<keyword evidence="14 18" id="KW-0442">Lipid degradation</keyword>
<evidence type="ECO:0000256" key="5">
    <source>
        <dbReference type="ARBA" id="ARBA00013179"/>
    </source>
</evidence>
<evidence type="ECO:0000256" key="14">
    <source>
        <dbReference type="ARBA" id="ARBA00022963"/>
    </source>
</evidence>
<sequence>MQKQLFGLLAGCLILGSLYAEAEQGPRLVTYRDTYILFAKYNPDPASLSDYSPRLARKVQNSEQAIDKLEAEFQFSGKLIVAENLLSKRDYFSLAYTQQSFWQVYNKPFSAPFRDTSYEPEIIYTWRPKQFSLAQDRWLLRAASIGLSHQANGSTDEFDRRWERIYLQLDTSYNDWLISFKPWLPFGPEVNNGGDFVDYYGYGELNLSYLFGDSQCNHRVSAMLRNNLKADNKGAVDLRFSYCFSPALSLYAKYFNGYGESMLDYNIHNQSFGLGLALNRIGDSREMMSNSSKWTYGGLSMFRDNYLLAFKYNANPAKPDLANGLRGKQPESSEVEFQISFRLTLPFHLFTDSDNLNFAYSQQTFWQAYQRSSDAIRETNYEPEFFYQWNATSAPELAPILQWLRVGFVHESNGQSELRSRSWNRLYAEFGFNAGPVEVALKPWYRLNEDANDDDNPNIEDYYGYGELSANWQLNPDHRLSVLARNNLKRDNKGAFDLRWAYRLTPEIALYMKYFNGYGESLIDYNKSNQSIGIGIAVNQ</sequence>
<dbReference type="Pfam" id="PF02253">
    <property type="entry name" value="PLA1"/>
    <property type="match status" value="2"/>
</dbReference>
<dbReference type="InterPro" id="IPR003187">
    <property type="entry name" value="PLipase_A1"/>
</dbReference>
<comment type="cofactor">
    <cofactor evidence="18">
        <name>Ca(2+)</name>
        <dbReference type="ChEBI" id="CHEBI:29108"/>
    </cofactor>
    <text evidence="18">Binds 1 Ca(2+) ion per monomer. In the dimeric form the Ca(2+) is bound by different amino acids with binding of each Ca(2+) shared with ligands coming from each monomer. The Ca(2+) ion may have a role in catalysis.</text>
</comment>
<keyword evidence="10 18" id="KW-0479">Metal-binding</keyword>
<evidence type="ECO:0000256" key="9">
    <source>
        <dbReference type="ARBA" id="ARBA00022692"/>
    </source>
</evidence>
<keyword evidence="9" id="KW-0812">Transmembrane</keyword>
<comment type="subunit">
    <text evidence="4 18">Homodimer; dimerization is reversible, and the dimeric form is the active one.</text>
</comment>
<evidence type="ECO:0000256" key="8">
    <source>
        <dbReference type="ARBA" id="ARBA00022452"/>
    </source>
</evidence>
<name>A0ABQ1HVZ4_9ALTE</name>
<comment type="caution">
    <text evidence="19">The sequence shown here is derived from an EMBL/GenBank/DDBJ whole genome shotgun (WGS) entry which is preliminary data.</text>
</comment>
<reference evidence="20" key="1">
    <citation type="journal article" date="2019" name="Int. J. Syst. Evol. Microbiol.">
        <title>The Global Catalogue of Microorganisms (GCM) 10K type strain sequencing project: providing services to taxonomists for standard genome sequencing and annotation.</title>
        <authorList>
            <consortium name="The Broad Institute Genomics Platform"/>
            <consortium name="The Broad Institute Genome Sequencing Center for Infectious Disease"/>
            <person name="Wu L."/>
            <person name="Ma J."/>
        </authorList>
    </citation>
    <scope>NUCLEOTIDE SEQUENCE [LARGE SCALE GENOMIC DNA]</scope>
    <source>
        <strain evidence="20">CGMCC 1.10131</strain>
    </source>
</reference>
<comment type="catalytic activity">
    <reaction evidence="1 18">
        <text>a 1,2-diacyl-sn-glycero-3-phosphocholine + H2O = a 2-acyl-sn-glycero-3-phosphocholine + a fatty acid + H(+)</text>
        <dbReference type="Rhea" id="RHEA:18689"/>
        <dbReference type="ChEBI" id="CHEBI:15377"/>
        <dbReference type="ChEBI" id="CHEBI:15378"/>
        <dbReference type="ChEBI" id="CHEBI:28868"/>
        <dbReference type="ChEBI" id="CHEBI:57643"/>
        <dbReference type="ChEBI" id="CHEBI:57875"/>
        <dbReference type="EC" id="3.1.1.32"/>
    </reaction>
</comment>
<evidence type="ECO:0000256" key="15">
    <source>
        <dbReference type="ARBA" id="ARBA00023098"/>
    </source>
</evidence>
<dbReference type="EC" id="3.1.1.32" evidence="5 18"/>
<keyword evidence="17 18" id="KW-0998">Cell outer membrane</keyword>
<keyword evidence="16" id="KW-0472">Membrane</keyword>
<proteinExistence type="inferred from homology"/>
<comment type="function">
    <text evidence="18">Hydrolysis of phosphatidylcholine with phospholipase A2 (EC 3.1.1.4) and phospholipase A1 (EC 3.1.1.32) activities.</text>
</comment>
<evidence type="ECO:0000256" key="13">
    <source>
        <dbReference type="ARBA" id="ARBA00022837"/>
    </source>
</evidence>
<feature type="signal peptide" evidence="18">
    <location>
        <begin position="1"/>
        <end position="22"/>
    </location>
</feature>
<keyword evidence="11 18" id="KW-0732">Signal</keyword>
<keyword evidence="15 18" id="KW-0443">Lipid metabolism</keyword>
<dbReference type="PANTHER" id="PTHR40457:SF1">
    <property type="entry name" value="PHOSPHOLIPASE A1"/>
    <property type="match status" value="1"/>
</dbReference>
<accession>A0ABQ1HVZ4</accession>
<keyword evidence="8" id="KW-1134">Transmembrane beta strand</keyword>